<dbReference type="AlphaFoldDB" id="A0AAD5JM71"/>
<comment type="caution">
    <text evidence="2">The sequence shown here is derived from an EMBL/GenBank/DDBJ whole genome shotgun (WGS) entry which is preliminary data.</text>
</comment>
<dbReference type="InterPro" id="IPR054722">
    <property type="entry name" value="PolX-like_BBD"/>
</dbReference>
<dbReference type="InterPro" id="IPR005570">
    <property type="entry name" value="RPABC3"/>
</dbReference>
<dbReference type="Pfam" id="PF22936">
    <property type="entry name" value="Pol_BBD"/>
    <property type="match status" value="1"/>
</dbReference>
<feature type="domain" description="Retrovirus-related Pol polyprotein from transposon TNT 1-94-like beta-barrel" evidence="1">
    <location>
        <begin position="80"/>
        <end position="143"/>
    </location>
</feature>
<sequence>MYMKLDVNTDVYPIKENEKFVVLLTSTLNKDGSAVSEYYTQANTRQNGGGFTGGNGHTAWGDGQMAPMITSPDTVVDSLWYTDSGATDHCTPDNNNLMRQADYLSKKRIYIGNVGGLNINSIGYNTFVHDKHTFLLKNILHIHISQQIYSVSLNL</sequence>
<proteinExistence type="predicted"/>
<evidence type="ECO:0000313" key="2">
    <source>
        <dbReference type="EMBL" id="KAI9196147.1"/>
    </source>
</evidence>
<evidence type="ECO:0000313" key="3">
    <source>
        <dbReference type="Proteomes" id="UP001064489"/>
    </source>
</evidence>
<organism evidence="2 3">
    <name type="scientific">Acer negundo</name>
    <name type="common">Box elder</name>
    <dbReference type="NCBI Taxonomy" id="4023"/>
    <lineage>
        <taxon>Eukaryota</taxon>
        <taxon>Viridiplantae</taxon>
        <taxon>Streptophyta</taxon>
        <taxon>Embryophyta</taxon>
        <taxon>Tracheophyta</taxon>
        <taxon>Spermatophyta</taxon>
        <taxon>Magnoliopsida</taxon>
        <taxon>eudicotyledons</taxon>
        <taxon>Gunneridae</taxon>
        <taxon>Pentapetalae</taxon>
        <taxon>rosids</taxon>
        <taxon>malvids</taxon>
        <taxon>Sapindales</taxon>
        <taxon>Sapindaceae</taxon>
        <taxon>Hippocastanoideae</taxon>
        <taxon>Acereae</taxon>
        <taxon>Acer</taxon>
    </lineage>
</organism>
<protein>
    <recommendedName>
        <fullName evidence="1">Retrovirus-related Pol polyprotein from transposon TNT 1-94-like beta-barrel domain-containing protein</fullName>
    </recommendedName>
</protein>
<dbReference type="Gene3D" id="2.40.50.140">
    <property type="entry name" value="Nucleic acid-binding proteins"/>
    <property type="match status" value="1"/>
</dbReference>
<dbReference type="SUPFAM" id="SSF50249">
    <property type="entry name" value="Nucleic acid-binding proteins"/>
    <property type="match status" value="1"/>
</dbReference>
<reference evidence="2" key="2">
    <citation type="submission" date="2023-02" db="EMBL/GenBank/DDBJ databases">
        <authorList>
            <person name="Swenson N.G."/>
            <person name="Wegrzyn J.L."/>
            <person name="Mcevoy S.L."/>
        </authorList>
    </citation>
    <scope>NUCLEOTIDE SEQUENCE</scope>
    <source>
        <strain evidence="2">91603</strain>
        <tissue evidence="2">Leaf</tissue>
    </source>
</reference>
<dbReference type="EMBL" id="JAJSOW010000003">
    <property type="protein sequence ID" value="KAI9196147.1"/>
    <property type="molecule type" value="Genomic_DNA"/>
</dbReference>
<dbReference type="GO" id="GO:0006351">
    <property type="term" value="P:DNA-templated transcription"/>
    <property type="evidence" value="ECO:0007669"/>
    <property type="project" value="InterPro"/>
</dbReference>
<dbReference type="Pfam" id="PF03870">
    <property type="entry name" value="RNA_pol_Rpb8"/>
    <property type="match status" value="1"/>
</dbReference>
<name>A0AAD5JM71_ACENE</name>
<accession>A0AAD5JM71</accession>
<dbReference type="GO" id="GO:0003899">
    <property type="term" value="F:DNA-directed RNA polymerase activity"/>
    <property type="evidence" value="ECO:0007669"/>
    <property type="project" value="InterPro"/>
</dbReference>
<keyword evidence="3" id="KW-1185">Reference proteome</keyword>
<dbReference type="Proteomes" id="UP001064489">
    <property type="component" value="Chromosome 1"/>
</dbReference>
<gene>
    <name evidence="2" type="ORF">LWI28_021458</name>
</gene>
<dbReference type="InterPro" id="IPR012340">
    <property type="entry name" value="NA-bd_OB-fold"/>
</dbReference>
<evidence type="ECO:0000259" key="1">
    <source>
        <dbReference type="Pfam" id="PF22936"/>
    </source>
</evidence>
<reference evidence="2" key="1">
    <citation type="journal article" date="2022" name="Plant J.">
        <title>Strategies of tolerance reflected in two North American maple genomes.</title>
        <authorList>
            <person name="McEvoy S.L."/>
            <person name="Sezen U.U."/>
            <person name="Trouern-Trend A."/>
            <person name="McMahon S.M."/>
            <person name="Schaberg P.G."/>
            <person name="Yang J."/>
            <person name="Wegrzyn J.L."/>
            <person name="Swenson N.G."/>
        </authorList>
    </citation>
    <scope>NUCLEOTIDE SEQUENCE</scope>
    <source>
        <strain evidence="2">91603</strain>
    </source>
</reference>